<keyword evidence="1" id="KW-1185">Reference proteome</keyword>
<dbReference type="PhylomeDB" id="G4V5D2"/>
<sequence>MVLEGQINPAFIELERCGGFGHHVDPISNRKSTSSLSFFQTLTISRLDLWTQDPRSRLRFLAGLCDVCCGLKDRASASEVFAHTLHADLEVMLIIRYLLSTIFSSLLYIII</sequence>
<dbReference type="CTD" id="8344352"/>
<evidence type="ECO:0000313" key="1">
    <source>
        <dbReference type="Proteomes" id="UP000008854"/>
    </source>
</evidence>
<organism evidence="1 2">
    <name type="scientific">Schistosoma mansoni</name>
    <name type="common">Blood fluke</name>
    <dbReference type="NCBI Taxonomy" id="6183"/>
    <lineage>
        <taxon>Eukaryota</taxon>
        <taxon>Metazoa</taxon>
        <taxon>Spiralia</taxon>
        <taxon>Lophotrochozoa</taxon>
        <taxon>Platyhelminthes</taxon>
        <taxon>Trematoda</taxon>
        <taxon>Digenea</taxon>
        <taxon>Strigeidida</taxon>
        <taxon>Schistosomatoidea</taxon>
        <taxon>Schistosomatidae</taxon>
        <taxon>Schistosoma</taxon>
    </lineage>
</organism>
<proteinExistence type="predicted"/>
<evidence type="ECO:0000313" key="2">
    <source>
        <dbReference type="WBParaSite" id="Smp_168290.1"/>
    </source>
</evidence>
<dbReference type="GeneID" id="8344352"/>
<accession>G4V5D2</accession>
<dbReference type="HOGENOM" id="CLU_2161479_0_0_1"/>
<dbReference type="Proteomes" id="UP000008854">
    <property type="component" value="Unassembled WGS sequence"/>
</dbReference>
<reference evidence="2" key="2">
    <citation type="submission" date="2018-12" db="UniProtKB">
        <authorList>
            <consortium name="WormBaseParasite"/>
        </authorList>
    </citation>
    <scope>IDENTIFICATION</scope>
    <source>
        <strain evidence="2">Puerto Rican</strain>
    </source>
</reference>
<reference evidence="1" key="1">
    <citation type="journal article" date="2012" name="PLoS Negl. Trop. Dis.">
        <title>A systematically improved high quality genome and transcriptome of the human blood fluke Schistosoma mansoni.</title>
        <authorList>
            <person name="Protasio A.V."/>
            <person name="Tsai I.J."/>
            <person name="Babbage A."/>
            <person name="Nichol S."/>
            <person name="Hunt M."/>
            <person name="Aslett M.A."/>
            <person name="De Silva N."/>
            <person name="Velarde G.S."/>
            <person name="Anderson T.J."/>
            <person name="Clark R.C."/>
            <person name="Davidson C."/>
            <person name="Dillon G.P."/>
            <person name="Holroyd N.E."/>
            <person name="LoVerde P.T."/>
            <person name="Lloyd C."/>
            <person name="McQuillan J."/>
            <person name="Oliveira G."/>
            <person name="Otto T.D."/>
            <person name="Parker-Manuel S.J."/>
            <person name="Quail M.A."/>
            <person name="Wilson R.A."/>
            <person name="Zerlotini A."/>
            <person name="Dunne D.W."/>
            <person name="Berriman M."/>
        </authorList>
    </citation>
    <scope>NUCLEOTIDE SEQUENCE [LARGE SCALE GENOMIC DNA]</scope>
    <source>
        <strain evidence="1">Puerto Rican</strain>
    </source>
</reference>
<protein>
    <submittedName>
        <fullName evidence="2">GCP_N_terminal domain-containing protein</fullName>
    </submittedName>
</protein>
<dbReference type="InParanoid" id="G4V5D2"/>
<dbReference type="AlphaFoldDB" id="G4V5D2"/>
<dbReference type="STRING" id="6183.G4V5D2"/>
<dbReference type="RefSeq" id="XP_018647493.1">
    <property type="nucleotide sequence ID" value="XM_018792929.1"/>
</dbReference>
<name>G4V5D2_SCHMA</name>
<dbReference type="WBParaSite" id="Smp_168290.1">
    <property type="protein sequence ID" value="Smp_168290.1"/>
    <property type="gene ID" value="Smp_168290"/>
</dbReference>
<dbReference type="KEGG" id="smm:Smp_168290"/>